<dbReference type="InterPro" id="IPR034113">
    <property type="entry name" value="SCP_GAPR1-like"/>
</dbReference>
<evidence type="ECO:0000313" key="4">
    <source>
        <dbReference type="Proteomes" id="UP001283361"/>
    </source>
</evidence>
<dbReference type="InterPro" id="IPR014044">
    <property type="entry name" value="CAP_dom"/>
</dbReference>
<proteinExistence type="predicted"/>
<dbReference type="CDD" id="cd05382">
    <property type="entry name" value="CAP_GAPR1-like"/>
    <property type="match status" value="1"/>
</dbReference>
<dbReference type="InterPro" id="IPR001283">
    <property type="entry name" value="CRISP-related"/>
</dbReference>
<evidence type="ECO:0000256" key="1">
    <source>
        <dbReference type="SAM" id="SignalP"/>
    </source>
</evidence>
<feature type="chain" id="PRO_5042128185" description="SCP domain-containing protein" evidence="1">
    <location>
        <begin position="20"/>
        <end position="253"/>
    </location>
</feature>
<keyword evidence="4" id="KW-1185">Reference proteome</keyword>
<accession>A0AAE1DFA8</accession>
<dbReference type="PRINTS" id="PR00837">
    <property type="entry name" value="V5TPXLIKE"/>
</dbReference>
<gene>
    <name evidence="3" type="ORF">RRG08_050859</name>
</gene>
<dbReference type="InterPro" id="IPR018244">
    <property type="entry name" value="Allrgn_V5/Tpx1_CS"/>
</dbReference>
<dbReference type="InterPro" id="IPR035940">
    <property type="entry name" value="CAP_sf"/>
</dbReference>
<dbReference type="EMBL" id="JAWDGP010004156">
    <property type="protein sequence ID" value="KAK3767308.1"/>
    <property type="molecule type" value="Genomic_DNA"/>
</dbReference>
<dbReference type="PROSITE" id="PS51257">
    <property type="entry name" value="PROKAR_LIPOPROTEIN"/>
    <property type="match status" value="1"/>
</dbReference>
<dbReference type="Proteomes" id="UP001283361">
    <property type="component" value="Unassembled WGS sequence"/>
</dbReference>
<protein>
    <recommendedName>
        <fullName evidence="2">SCP domain-containing protein</fullName>
    </recommendedName>
</protein>
<dbReference type="AlphaFoldDB" id="A0AAE1DFA8"/>
<dbReference type="PROSITE" id="PS01009">
    <property type="entry name" value="CRISP_1"/>
    <property type="match status" value="1"/>
</dbReference>
<dbReference type="Pfam" id="PF00188">
    <property type="entry name" value="CAP"/>
    <property type="match status" value="1"/>
</dbReference>
<evidence type="ECO:0000259" key="2">
    <source>
        <dbReference type="SMART" id="SM00198"/>
    </source>
</evidence>
<sequence>MKTAFILSAIGAFIAAASACTEDYAGDADGNPCQNVRPSRYIDGTTYCCSGGRLSYSSSTVRGVKTTSCKCSGGSAPRTLGNPKITKKLGVSLEAFRQQGLRKHNELRALHGSPPLRLSDDLNQYAQKWAEQMARENNLHHSARTLDSGAKVGENIAMRSSSSGADYTGDEPVQLWYNEIGDYDFSKTNGQPNTGHFTAVVWKETTELGMGKARTADGRAVYAVASYRTQGNVNDLRDPSKWMRNVPPLLSRG</sequence>
<keyword evidence="1" id="KW-0732">Signal</keyword>
<dbReference type="GO" id="GO:0005576">
    <property type="term" value="C:extracellular region"/>
    <property type="evidence" value="ECO:0007669"/>
    <property type="project" value="InterPro"/>
</dbReference>
<feature type="domain" description="SCP" evidence="2">
    <location>
        <begin position="95"/>
        <end position="235"/>
    </location>
</feature>
<dbReference type="Gene3D" id="3.40.33.10">
    <property type="entry name" value="CAP"/>
    <property type="match status" value="1"/>
</dbReference>
<evidence type="ECO:0000313" key="3">
    <source>
        <dbReference type="EMBL" id="KAK3767308.1"/>
    </source>
</evidence>
<feature type="signal peptide" evidence="1">
    <location>
        <begin position="1"/>
        <end position="19"/>
    </location>
</feature>
<name>A0AAE1DFA8_9GAST</name>
<dbReference type="SMART" id="SM00198">
    <property type="entry name" value="SCP"/>
    <property type="match status" value="1"/>
</dbReference>
<organism evidence="3 4">
    <name type="scientific">Elysia crispata</name>
    <name type="common">lettuce slug</name>
    <dbReference type="NCBI Taxonomy" id="231223"/>
    <lineage>
        <taxon>Eukaryota</taxon>
        <taxon>Metazoa</taxon>
        <taxon>Spiralia</taxon>
        <taxon>Lophotrochozoa</taxon>
        <taxon>Mollusca</taxon>
        <taxon>Gastropoda</taxon>
        <taxon>Heterobranchia</taxon>
        <taxon>Euthyneura</taxon>
        <taxon>Panpulmonata</taxon>
        <taxon>Sacoglossa</taxon>
        <taxon>Placobranchoidea</taxon>
        <taxon>Plakobranchidae</taxon>
        <taxon>Elysia</taxon>
    </lineage>
</organism>
<dbReference type="PANTHER" id="PTHR10334">
    <property type="entry name" value="CYSTEINE-RICH SECRETORY PROTEIN-RELATED"/>
    <property type="match status" value="1"/>
</dbReference>
<comment type="caution">
    <text evidence="3">The sequence shown here is derived from an EMBL/GenBank/DDBJ whole genome shotgun (WGS) entry which is preliminary data.</text>
</comment>
<reference evidence="3" key="1">
    <citation type="journal article" date="2023" name="G3 (Bethesda)">
        <title>A reference genome for the long-term kleptoplast-retaining sea slug Elysia crispata morphotype clarki.</title>
        <authorList>
            <person name="Eastman K.E."/>
            <person name="Pendleton A.L."/>
            <person name="Shaikh M.A."/>
            <person name="Suttiyut T."/>
            <person name="Ogas R."/>
            <person name="Tomko P."/>
            <person name="Gavelis G."/>
            <person name="Widhalm J.R."/>
            <person name="Wisecaver J.H."/>
        </authorList>
    </citation>
    <scope>NUCLEOTIDE SEQUENCE</scope>
    <source>
        <strain evidence="3">ECLA1</strain>
    </source>
</reference>
<dbReference type="FunFam" id="3.40.33.10:FF:000002">
    <property type="entry name" value="Golgi-associated plant pathogenesis-related protein 1"/>
    <property type="match status" value="1"/>
</dbReference>
<dbReference type="SUPFAM" id="SSF55797">
    <property type="entry name" value="PR-1-like"/>
    <property type="match status" value="1"/>
</dbReference>